<dbReference type="Proteomes" id="UP000314982">
    <property type="component" value="Unassembled WGS sequence"/>
</dbReference>
<keyword evidence="2" id="KW-0479">Metal-binding</keyword>
<dbReference type="InterPro" id="IPR015700">
    <property type="entry name" value="RPC1"/>
</dbReference>
<dbReference type="PANTHER" id="PTHR48446:SF1">
    <property type="entry name" value="DNA-DIRECTED RNA POLYMERASE SUBUNIT BETA' N-TERMINAL SECTION"/>
    <property type="match status" value="1"/>
</dbReference>
<dbReference type="InterPro" id="IPR007081">
    <property type="entry name" value="RNA_pol_Rpb1_5"/>
</dbReference>
<reference evidence="6" key="1">
    <citation type="submission" date="2018-06" db="EMBL/GenBank/DDBJ databases">
        <title>Genome assembly of Danube salmon.</title>
        <authorList>
            <person name="Macqueen D.J."/>
            <person name="Gundappa M.K."/>
        </authorList>
    </citation>
    <scope>NUCLEOTIDE SEQUENCE [LARGE SCALE GENOMIC DNA]</scope>
</reference>
<dbReference type="EC" id="2.7.7.6" evidence="1"/>
<dbReference type="GO" id="GO:0046872">
    <property type="term" value="F:metal ion binding"/>
    <property type="evidence" value="ECO:0007669"/>
    <property type="project" value="UniProtKB-KW"/>
</dbReference>
<dbReference type="GO" id="GO:0003677">
    <property type="term" value="F:DNA binding"/>
    <property type="evidence" value="ECO:0007669"/>
    <property type="project" value="InterPro"/>
</dbReference>
<dbReference type="Gene3D" id="1.10.150.390">
    <property type="match status" value="1"/>
</dbReference>
<dbReference type="GO" id="GO:0003899">
    <property type="term" value="F:DNA-directed RNA polymerase activity"/>
    <property type="evidence" value="ECO:0007669"/>
    <property type="project" value="UniProtKB-EC"/>
</dbReference>
<dbReference type="AlphaFoldDB" id="A0A4W5QSE3"/>
<dbReference type="Ensembl" id="ENSHHUT00000083207.1">
    <property type="protein sequence ID" value="ENSHHUP00000080631.1"/>
    <property type="gene ID" value="ENSHHUG00000046944.1"/>
</dbReference>
<evidence type="ECO:0000256" key="2">
    <source>
        <dbReference type="ARBA" id="ARBA00022723"/>
    </source>
</evidence>
<evidence type="ECO:0000313" key="5">
    <source>
        <dbReference type="Ensembl" id="ENSHHUP00000080631.1"/>
    </source>
</evidence>
<proteinExistence type="predicted"/>
<dbReference type="Pfam" id="PF04998">
    <property type="entry name" value="RNA_pol_Rpb1_5"/>
    <property type="match status" value="1"/>
</dbReference>
<dbReference type="GeneTree" id="ENSGT00930000151028"/>
<organism evidence="5 6">
    <name type="scientific">Hucho hucho</name>
    <name type="common">huchen</name>
    <dbReference type="NCBI Taxonomy" id="62062"/>
    <lineage>
        <taxon>Eukaryota</taxon>
        <taxon>Metazoa</taxon>
        <taxon>Chordata</taxon>
        <taxon>Craniata</taxon>
        <taxon>Vertebrata</taxon>
        <taxon>Euteleostomi</taxon>
        <taxon>Actinopterygii</taxon>
        <taxon>Neopterygii</taxon>
        <taxon>Teleostei</taxon>
        <taxon>Protacanthopterygii</taxon>
        <taxon>Salmoniformes</taxon>
        <taxon>Salmonidae</taxon>
        <taxon>Salmoninae</taxon>
        <taxon>Hucho</taxon>
    </lineage>
</organism>
<evidence type="ECO:0000259" key="4">
    <source>
        <dbReference type="Pfam" id="PF04998"/>
    </source>
</evidence>
<keyword evidence="3" id="KW-0862">Zinc</keyword>
<evidence type="ECO:0000256" key="1">
    <source>
        <dbReference type="ARBA" id="ARBA00012418"/>
    </source>
</evidence>
<dbReference type="STRING" id="62062.ENSHHUP00000080631"/>
<sequence length="200" mass="22549">MYYVLQSLKDNLPKVVVQGIPEVSRAVIHIDEQTGKNKYKLLVEGDNLRSVMATHGVNGNRTTSNNTYEVEKTLGIEAARSTIINEIQYTMVNHGMSIDRRHVMLLADLMSYKGEILGITRFGLAKMKESVLMLASFEKTADHLFDAAYFGQKDSVCGEFQASSFNSRITEIQLLDNKENTVFLLSKNICPFHDFSHSLH</sequence>
<reference evidence="5" key="2">
    <citation type="submission" date="2025-08" db="UniProtKB">
        <authorList>
            <consortium name="Ensembl"/>
        </authorList>
    </citation>
    <scope>IDENTIFICATION</scope>
</reference>
<accession>A0A4W5QSE3</accession>
<dbReference type="PANTHER" id="PTHR48446">
    <property type="entry name" value="DNA-DIRECTED RNA POLYMERASE SUBUNIT BETA' N-TERMINAL SECTION"/>
    <property type="match status" value="1"/>
</dbReference>
<keyword evidence="6" id="KW-1185">Reference proteome</keyword>
<evidence type="ECO:0000256" key="3">
    <source>
        <dbReference type="ARBA" id="ARBA00022833"/>
    </source>
</evidence>
<reference evidence="5" key="3">
    <citation type="submission" date="2025-09" db="UniProtKB">
        <authorList>
            <consortium name="Ensembl"/>
        </authorList>
    </citation>
    <scope>IDENTIFICATION</scope>
</reference>
<evidence type="ECO:0000313" key="6">
    <source>
        <dbReference type="Proteomes" id="UP000314982"/>
    </source>
</evidence>
<dbReference type="GO" id="GO:0006351">
    <property type="term" value="P:DNA-templated transcription"/>
    <property type="evidence" value="ECO:0007669"/>
    <property type="project" value="InterPro"/>
</dbReference>
<feature type="domain" description="RNA polymerase Rpb1" evidence="4">
    <location>
        <begin position="14"/>
        <end position="131"/>
    </location>
</feature>
<protein>
    <recommendedName>
        <fullName evidence="1">DNA-directed RNA polymerase</fullName>
        <ecNumber evidence="1">2.7.7.6</ecNumber>
    </recommendedName>
</protein>
<name>A0A4W5QSE3_9TELE</name>
<dbReference type="SUPFAM" id="SSF64484">
    <property type="entry name" value="beta and beta-prime subunits of DNA dependent RNA-polymerase"/>
    <property type="match status" value="1"/>
</dbReference>